<feature type="compositionally biased region" description="Basic and acidic residues" evidence="5">
    <location>
        <begin position="299"/>
        <end position="310"/>
    </location>
</feature>
<reference evidence="8 9" key="1">
    <citation type="journal article" date="2018" name="BMC Genomics">
        <title>The genome of Naegleria lovaniensis, the basis for a comparative approach to unravel pathogenicity factors of the human pathogenic amoeba N. fowleri.</title>
        <authorList>
            <person name="Liechti N."/>
            <person name="Schurch N."/>
            <person name="Bruggmann R."/>
            <person name="Wittwer M."/>
        </authorList>
    </citation>
    <scope>NUCLEOTIDE SEQUENCE [LARGE SCALE GENOMIC DNA]</scope>
    <source>
        <strain evidence="8 9">ATCC 30569</strain>
    </source>
</reference>
<feature type="transmembrane region" description="Helical" evidence="6">
    <location>
        <begin position="177"/>
        <end position="201"/>
    </location>
</feature>
<feature type="transmembrane region" description="Helical" evidence="6">
    <location>
        <begin position="437"/>
        <end position="458"/>
    </location>
</feature>
<comment type="subcellular location">
    <subcellularLocation>
        <location evidence="1">Membrane</location>
        <topology evidence="1">Multi-pass membrane protein</topology>
    </subcellularLocation>
</comment>
<evidence type="ECO:0000256" key="3">
    <source>
        <dbReference type="ARBA" id="ARBA00022989"/>
    </source>
</evidence>
<dbReference type="GeneID" id="68104338"/>
<feature type="transmembrane region" description="Helical" evidence="6">
    <location>
        <begin position="82"/>
        <end position="101"/>
    </location>
</feature>
<name>A0AA88KC75_NAELO</name>
<dbReference type="Pfam" id="PF06813">
    <property type="entry name" value="Nodulin-like"/>
    <property type="match status" value="1"/>
</dbReference>
<feature type="transmembrane region" description="Helical" evidence="6">
    <location>
        <begin position="244"/>
        <end position="264"/>
    </location>
</feature>
<comment type="caution">
    <text evidence="8">The sequence shown here is derived from an EMBL/GenBank/DDBJ whole genome shotgun (WGS) entry which is preliminary data.</text>
</comment>
<evidence type="ECO:0000313" key="9">
    <source>
        <dbReference type="Proteomes" id="UP000816034"/>
    </source>
</evidence>
<keyword evidence="4 6" id="KW-0472">Membrane</keyword>
<keyword evidence="3 6" id="KW-1133">Transmembrane helix</keyword>
<evidence type="ECO:0000259" key="7">
    <source>
        <dbReference type="Pfam" id="PF06813"/>
    </source>
</evidence>
<dbReference type="InterPro" id="IPR011701">
    <property type="entry name" value="MFS"/>
</dbReference>
<dbReference type="PANTHER" id="PTHR21576:SF158">
    <property type="entry name" value="RIBOSOMAL RNA-PROCESSING PROTEIN 12-LIKE CONSERVED DOMAIN-CONTAINING PROTEIN"/>
    <property type="match status" value="1"/>
</dbReference>
<evidence type="ECO:0000313" key="8">
    <source>
        <dbReference type="EMBL" id="KAG2373595.1"/>
    </source>
</evidence>
<feature type="transmembrane region" description="Helical" evidence="6">
    <location>
        <begin position="213"/>
        <end position="232"/>
    </location>
</feature>
<dbReference type="Proteomes" id="UP000816034">
    <property type="component" value="Unassembled WGS sequence"/>
</dbReference>
<dbReference type="Pfam" id="PF07690">
    <property type="entry name" value="MFS_1"/>
    <property type="match status" value="1"/>
</dbReference>
<dbReference type="GO" id="GO:0016020">
    <property type="term" value="C:membrane"/>
    <property type="evidence" value="ECO:0007669"/>
    <property type="project" value="UniProtKB-SubCell"/>
</dbReference>
<feature type="transmembrane region" description="Helical" evidence="6">
    <location>
        <begin position="342"/>
        <end position="373"/>
    </location>
</feature>
<organism evidence="8 9">
    <name type="scientific">Naegleria lovaniensis</name>
    <name type="common">Amoeba</name>
    <dbReference type="NCBI Taxonomy" id="51637"/>
    <lineage>
        <taxon>Eukaryota</taxon>
        <taxon>Discoba</taxon>
        <taxon>Heterolobosea</taxon>
        <taxon>Tetramitia</taxon>
        <taxon>Eutetramitia</taxon>
        <taxon>Vahlkampfiidae</taxon>
        <taxon>Naegleria</taxon>
    </lineage>
</organism>
<feature type="transmembrane region" description="Helical" evidence="6">
    <location>
        <begin position="517"/>
        <end position="536"/>
    </location>
</feature>
<gene>
    <name evidence="8" type="ORF">C9374_011884</name>
</gene>
<dbReference type="Gene3D" id="1.20.1250.20">
    <property type="entry name" value="MFS general substrate transporter like domains"/>
    <property type="match status" value="2"/>
</dbReference>
<feature type="transmembrane region" description="Helical" evidence="6">
    <location>
        <begin position="478"/>
        <end position="497"/>
    </location>
</feature>
<keyword evidence="2 6" id="KW-0812">Transmembrane</keyword>
<keyword evidence="9" id="KW-1185">Reference proteome</keyword>
<dbReference type="AlphaFoldDB" id="A0AA88KC75"/>
<feature type="transmembrane region" description="Helical" evidence="6">
    <location>
        <begin position="121"/>
        <end position="143"/>
    </location>
</feature>
<evidence type="ECO:0000256" key="6">
    <source>
        <dbReference type="SAM" id="Phobius"/>
    </source>
</evidence>
<evidence type="ECO:0000256" key="1">
    <source>
        <dbReference type="ARBA" id="ARBA00004141"/>
    </source>
</evidence>
<feature type="compositionally biased region" description="Polar residues" evidence="5">
    <location>
        <begin position="283"/>
        <end position="297"/>
    </location>
</feature>
<feature type="transmembrane region" description="Helical" evidence="6">
    <location>
        <begin position="379"/>
        <end position="398"/>
    </location>
</feature>
<accession>A0AA88KC75</accession>
<feature type="compositionally biased region" description="Basic and acidic residues" evidence="5">
    <location>
        <begin position="272"/>
        <end position="281"/>
    </location>
</feature>
<feature type="domain" description="Nodulin-like" evidence="7">
    <location>
        <begin position="81"/>
        <end position="270"/>
    </location>
</feature>
<sequence>MKNLRGEMEQEDPVATTTATTLQEESQSLLLNSAYNEPSSSTPVMMVIDTPVYGKKKNPILLQIIKIKNFYQSESLRRVRRWVALIIGALVMIACGTQYSFSSISPSLKKRFDLTQTQVNTIGTAANLGTNFSFLFSLVNDFLGCRACSFVSGLCLFAAYFLMSLSVSGALPWAENYIALSIFMFLMGNACGGGYTAAIVASIKNFPERNRGLVVGVMASCFGISSAIYSFSYSYIFQLELQPYMIFCAILGGVVVMGLGTIFLDSNSSADSPKKESKAVEEQSASINTTSENASSENDGEKNVSEQHMTEESIEIEKINVKLKELEMPNLNSLKMLISLDFYLVFLVIFIVIGAGITVINNLGGVVLAYGGYNGQQNIMIIIFSLSNCSGRLIFGFLSDKFLNPKRNLTRITFLAVCTLLMTIVQFLFAVMPLNGIYALVVLLGICYGGTFALTPAFNSERFGPKYFGMNSTIQSMAASLGSYAFSTGMAGALYQANVVPPRTLTCHGRDCYEGTFFILSLLCCIALIFCMILQYRTKWLYATMYRRKVLANRLEQLEKLEKQRV</sequence>
<dbReference type="GO" id="GO:0022857">
    <property type="term" value="F:transmembrane transporter activity"/>
    <property type="evidence" value="ECO:0007669"/>
    <property type="project" value="InterPro"/>
</dbReference>
<feature type="transmembrane region" description="Helical" evidence="6">
    <location>
        <begin position="410"/>
        <end position="431"/>
    </location>
</feature>
<feature type="region of interest" description="Disordered" evidence="5">
    <location>
        <begin position="268"/>
        <end position="310"/>
    </location>
</feature>
<dbReference type="SUPFAM" id="SSF103473">
    <property type="entry name" value="MFS general substrate transporter"/>
    <property type="match status" value="1"/>
</dbReference>
<dbReference type="RefSeq" id="XP_044542769.1">
    <property type="nucleotide sequence ID" value="XM_044687588.1"/>
</dbReference>
<dbReference type="InterPro" id="IPR010658">
    <property type="entry name" value="Nodulin-like"/>
</dbReference>
<dbReference type="PANTHER" id="PTHR21576">
    <property type="entry name" value="UNCHARACTERIZED NODULIN-LIKE PROTEIN"/>
    <property type="match status" value="1"/>
</dbReference>
<proteinExistence type="predicted"/>
<evidence type="ECO:0000256" key="2">
    <source>
        <dbReference type="ARBA" id="ARBA00022692"/>
    </source>
</evidence>
<protein>
    <recommendedName>
        <fullName evidence="7">Nodulin-like domain-containing protein</fullName>
    </recommendedName>
</protein>
<evidence type="ECO:0000256" key="4">
    <source>
        <dbReference type="ARBA" id="ARBA00023136"/>
    </source>
</evidence>
<dbReference type="InterPro" id="IPR036259">
    <property type="entry name" value="MFS_trans_sf"/>
</dbReference>
<feature type="transmembrane region" description="Helical" evidence="6">
    <location>
        <begin position="150"/>
        <end position="171"/>
    </location>
</feature>
<evidence type="ECO:0000256" key="5">
    <source>
        <dbReference type="SAM" id="MobiDB-lite"/>
    </source>
</evidence>
<dbReference type="EMBL" id="PYSW02000052">
    <property type="protein sequence ID" value="KAG2373595.1"/>
    <property type="molecule type" value="Genomic_DNA"/>
</dbReference>